<evidence type="ECO:0000313" key="28">
    <source>
        <dbReference type="EMBL" id="RHG87517.1"/>
    </source>
</evidence>
<comment type="function">
    <text evidence="1">Removes C-terminal D-alanyl residues from sugar-peptide cell wall precursors.</text>
</comment>
<evidence type="ECO:0000313" key="34">
    <source>
        <dbReference type="Proteomes" id="UP000283992"/>
    </source>
</evidence>
<comment type="caution">
    <text evidence="23">The sequence shown here is derived from an EMBL/GenBank/DDBJ whole genome shotgun (WGS) entry which is preliminary data.</text>
</comment>
<evidence type="ECO:0000313" key="30">
    <source>
        <dbReference type="Proteomes" id="UP000234891"/>
    </source>
</evidence>
<sequence>MRKRNVRGICAFLCTILLGCLIPAGEVQAQRALDVARERGYQLEERYQPAGSIITEINTGQILWQENAQKQWPPASMTKLMTILLAYEEIKAGNLELESTAEVNERYTDIAGRYALSNNKMQPGASYTVAELMDLIIVPSSAAATYMLADMVESDPDRFVERMNQKAQELGMVNTKYFNCVGVTNNLLQPYHPVSQPLDGDNITTPEDYAMLCTYLIKTYPDILNHTKYPQITVKEGTPYEEHFTSYQISLEGAKYGLEGTDGLKTGSSDTAGFNYSSTAKRGDTRLVEIVMGVSDWSDQTGEELRHLVGNAIMEQAFERFEYKKVLSKGVHTIDGKKVEISKDLWDCVPKGKEAPLTIKDGKVLVDLEREYLPGFQAPAVSCKQVAAVEKNEQKGLPLFLKVLLVLAAVFVILVGARISYVAYRKKQRRKRREAQRRRRARRIRELEEK</sequence>
<dbReference type="EMBL" id="JAJBOM010000001">
    <property type="protein sequence ID" value="MCB5617611.1"/>
    <property type="molecule type" value="Genomic_DNA"/>
</dbReference>
<accession>A0A2N5NT64</accession>
<feature type="active site" description="Proton acceptor" evidence="8">
    <location>
        <position position="79"/>
    </location>
</feature>
<reference evidence="23 30" key="1">
    <citation type="journal article" date="2017" name="Genome Med.">
        <title>A novel Ruminococcus gnavus clade enriched in inflammatory bowel disease patients.</title>
        <authorList>
            <person name="Hall A.B."/>
            <person name="Yassour M."/>
            <person name="Sauk J."/>
            <person name="Garner A."/>
            <person name="Jiang X."/>
            <person name="Arthur T."/>
            <person name="Lagoudas G.K."/>
            <person name="Vatanen T."/>
            <person name="Fornelos N."/>
            <person name="Wilson R."/>
            <person name="Bertha M."/>
            <person name="Cohen M."/>
            <person name="Garber J."/>
            <person name="Khalili H."/>
            <person name="Gevers D."/>
            <person name="Ananthakrishnan A.N."/>
            <person name="Kugathasan S."/>
            <person name="Lander E.S."/>
            <person name="Blainey P."/>
            <person name="Vlamakis H."/>
            <person name="Xavier R.J."/>
            <person name="Huttenhower C."/>
        </authorList>
    </citation>
    <scope>NUCLEOTIDE SEQUENCE [LARGE SCALE GENOMIC DNA]</scope>
    <source>
        <strain evidence="23 30">RJX1124</strain>
    </source>
</reference>
<evidence type="ECO:0000313" key="29">
    <source>
        <dbReference type="EMBL" id="RHJ14066.1"/>
    </source>
</evidence>
<dbReference type="Pfam" id="PF09211">
    <property type="entry name" value="DUF1958"/>
    <property type="match status" value="1"/>
</dbReference>
<evidence type="ECO:0000313" key="17">
    <source>
        <dbReference type="EMBL" id="MCZ7692734.1"/>
    </source>
</evidence>
<evidence type="ECO:0000259" key="13">
    <source>
        <dbReference type="Pfam" id="PF00768"/>
    </source>
</evidence>
<protein>
    <submittedName>
        <fullName evidence="23">D-alanyl-D-alanine carboxypeptidase</fullName>
    </submittedName>
    <submittedName>
        <fullName evidence="15">DUF1958 domain-containing protein</fullName>
    </submittedName>
</protein>
<keyword evidence="4" id="KW-0378">Hydrolase</keyword>
<dbReference type="PANTHER" id="PTHR35333">
    <property type="entry name" value="BETA-LACTAMASE"/>
    <property type="match status" value="1"/>
</dbReference>
<dbReference type="Proteomes" id="UP000285697">
    <property type="component" value="Unassembled WGS sequence"/>
</dbReference>
<dbReference type="Proteomes" id="UP000283834">
    <property type="component" value="Unassembled WGS sequence"/>
</dbReference>
<dbReference type="Gene3D" id="2.30.140.20">
    <property type="entry name" value="Penicillin-binding protein 4, C-terminal domain"/>
    <property type="match status" value="1"/>
</dbReference>
<evidence type="ECO:0000313" key="27">
    <source>
        <dbReference type="EMBL" id="RHG19479.1"/>
    </source>
</evidence>
<dbReference type="EMBL" id="QRTJ01000001">
    <property type="protein sequence ID" value="RGQ71258.1"/>
    <property type="molecule type" value="Genomic_DNA"/>
</dbReference>
<dbReference type="EMBL" id="QRIS01000004">
    <property type="protein sequence ID" value="RHG87517.1"/>
    <property type="molecule type" value="Genomic_DNA"/>
</dbReference>
<gene>
    <name evidence="23" type="ORF">CDL26_05070</name>
    <name evidence="29" type="ORF">DW142_06055</name>
    <name evidence="28" type="ORF">DW243_03040</name>
    <name evidence="27" type="ORF">DW270_07070</name>
    <name evidence="26" type="ORF">DWX36_03545</name>
    <name evidence="25" type="ORF">DWY88_00035</name>
    <name evidence="24" type="ORF">DXC31_03380</name>
    <name evidence="20" type="ORF">G4958_05740</name>
    <name evidence="22" type="ORF">G4981_01510</name>
    <name evidence="21" type="ORF">G4993_01800</name>
    <name evidence="16" type="ORF">LIQ08_00295</name>
    <name evidence="15" type="ORF">LIQ10_12710</name>
    <name evidence="19" type="ORF">O4N78_01555</name>
    <name evidence="17" type="ORF">O8D18_01525</name>
    <name evidence="18" type="ORF">PNU63_04385</name>
</gene>
<dbReference type="EMBL" id="JAAIRY010000001">
    <property type="protein sequence ID" value="NSI63985.1"/>
    <property type="molecule type" value="Genomic_DNA"/>
</dbReference>
<evidence type="ECO:0000256" key="1">
    <source>
        <dbReference type="ARBA" id="ARBA00003217"/>
    </source>
</evidence>
<dbReference type="GO" id="GO:0009252">
    <property type="term" value="P:peptidoglycan biosynthetic process"/>
    <property type="evidence" value="ECO:0007669"/>
    <property type="project" value="UniProtKB-KW"/>
</dbReference>
<evidence type="ECO:0000313" key="25">
    <source>
        <dbReference type="EMBL" id="RGQ71258.1"/>
    </source>
</evidence>
<dbReference type="STRING" id="33038.GCA_900067245_00341"/>
<feature type="domain" description="Peptidase S11 D-alanyl-D-alanine carboxypeptidase A N-terminal" evidence="13">
    <location>
        <begin position="52"/>
        <end position="294"/>
    </location>
</feature>
<evidence type="ECO:0000256" key="12">
    <source>
        <dbReference type="SAM" id="SignalP"/>
    </source>
</evidence>
<reference evidence="15" key="5">
    <citation type="submission" date="2021-10" db="EMBL/GenBank/DDBJ databases">
        <title>Collection of gut derived symbiotic bacterial strains cultured from healthy donors.</title>
        <authorList>
            <person name="Lin H."/>
            <person name="Littmann E."/>
            <person name="Claire K."/>
            <person name="Pamer E."/>
        </authorList>
    </citation>
    <scope>NUCLEOTIDE SEQUENCE</scope>
    <source>
        <strain evidence="16">MSK.23.18</strain>
        <strain evidence="15">MSK.23.4</strain>
    </source>
</reference>
<keyword evidence="3 12" id="KW-0732">Signal</keyword>
<evidence type="ECO:0000256" key="8">
    <source>
        <dbReference type="PIRSR" id="PIRSR618044-1"/>
    </source>
</evidence>
<evidence type="ECO:0000313" key="36">
    <source>
        <dbReference type="Proteomes" id="UP000286137"/>
    </source>
</evidence>
<reference evidence="31 32" key="2">
    <citation type="submission" date="2018-08" db="EMBL/GenBank/DDBJ databases">
        <title>A genome reference for cultivated species of the human gut microbiota.</title>
        <authorList>
            <person name="Zou Y."/>
            <person name="Xue W."/>
            <person name="Luo G."/>
        </authorList>
    </citation>
    <scope>NUCLEOTIDE SEQUENCE [LARGE SCALE GENOMIC DNA]</scope>
    <source>
        <strain evidence="26 32">AF19-16AC</strain>
        <strain evidence="25 36">AF27-4BH</strain>
        <strain evidence="29 34">AM12-54</strain>
        <strain evidence="28 33">AM21-18</strain>
        <strain evidence="27 35">AM22-7AC</strain>
        <strain evidence="24 31">TF01-20-2</strain>
    </source>
</reference>
<dbReference type="GO" id="GO:0008800">
    <property type="term" value="F:beta-lactamase activity"/>
    <property type="evidence" value="ECO:0007669"/>
    <property type="project" value="InterPro"/>
</dbReference>
<evidence type="ECO:0000313" key="18">
    <source>
        <dbReference type="EMBL" id="MDB8738020.1"/>
    </source>
</evidence>
<feature type="transmembrane region" description="Helical" evidence="11">
    <location>
        <begin position="399"/>
        <end position="424"/>
    </location>
</feature>
<dbReference type="PROSITE" id="PS51257">
    <property type="entry name" value="PROKAR_LIPOPROTEIN"/>
    <property type="match status" value="1"/>
</dbReference>
<feature type="binding site" evidence="9">
    <location>
        <position position="265"/>
    </location>
    <ligand>
        <name>substrate</name>
    </ligand>
</feature>
<dbReference type="Proteomes" id="UP001297370">
    <property type="component" value="Unassembled WGS sequence"/>
</dbReference>
<evidence type="ECO:0000313" key="19">
    <source>
        <dbReference type="EMBL" id="MDE1202275.1"/>
    </source>
</evidence>
<feature type="chain" id="PRO_5014562934" evidence="12">
    <location>
        <begin position="30"/>
        <end position="450"/>
    </location>
</feature>
<dbReference type="EMBL" id="QSSX01000005">
    <property type="protein sequence ID" value="RGM24872.1"/>
    <property type="molecule type" value="Genomic_DNA"/>
</dbReference>
<dbReference type="Proteomes" id="UP001296643">
    <property type="component" value="Unassembled WGS sequence"/>
</dbReference>
<evidence type="ECO:0000313" key="32">
    <source>
        <dbReference type="Proteomes" id="UP000283834"/>
    </source>
</evidence>
<dbReference type="InterPro" id="IPR012338">
    <property type="entry name" value="Beta-lactam/transpept-like"/>
</dbReference>
<dbReference type="EMBL" id="JAPZEG010000001">
    <property type="protein sequence ID" value="MDE1202275.1"/>
    <property type="molecule type" value="Genomic_DNA"/>
</dbReference>
<evidence type="ECO:0000313" key="26">
    <source>
        <dbReference type="EMBL" id="RGT41360.1"/>
    </source>
</evidence>
<dbReference type="InterPro" id="IPR018044">
    <property type="entry name" value="Peptidase_S11"/>
</dbReference>
<dbReference type="EMBL" id="NIHS01000006">
    <property type="protein sequence ID" value="PLT73670.1"/>
    <property type="molecule type" value="Genomic_DNA"/>
</dbReference>
<feature type="signal peptide" evidence="12">
    <location>
        <begin position="1"/>
        <end position="29"/>
    </location>
</feature>
<evidence type="ECO:0000313" key="35">
    <source>
        <dbReference type="Proteomes" id="UP000285697"/>
    </source>
</evidence>
<dbReference type="GO" id="GO:0008360">
    <property type="term" value="P:regulation of cell shape"/>
    <property type="evidence" value="ECO:0007669"/>
    <property type="project" value="UniProtKB-KW"/>
</dbReference>
<dbReference type="EMBL" id="QRWQ01000002">
    <property type="protein sequence ID" value="RGT41360.1"/>
    <property type="molecule type" value="Genomic_DNA"/>
</dbReference>
<organism evidence="23 30">
    <name type="scientific">Mediterraneibacter gnavus</name>
    <name type="common">Ruminococcus gnavus</name>
    <dbReference type="NCBI Taxonomy" id="33038"/>
    <lineage>
        <taxon>Bacteria</taxon>
        <taxon>Bacillati</taxon>
        <taxon>Bacillota</taxon>
        <taxon>Clostridia</taxon>
        <taxon>Lachnospirales</taxon>
        <taxon>Lachnospiraceae</taxon>
        <taxon>Mediterraneibacter</taxon>
    </lineage>
</organism>
<evidence type="ECO:0000256" key="5">
    <source>
        <dbReference type="ARBA" id="ARBA00022960"/>
    </source>
</evidence>
<dbReference type="Proteomes" id="UP001211731">
    <property type="component" value="Unassembled WGS sequence"/>
</dbReference>
<dbReference type="PRINTS" id="PR00725">
    <property type="entry name" value="DADACBPTASE1"/>
</dbReference>
<keyword evidence="11" id="KW-1133">Transmembrane helix</keyword>
<evidence type="ECO:0000256" key="7">
    <source>
        <dbReference type="ARBA" id="ARBA00023316"/>
    </source>
</evidence>
<evidence type="ECO:0000259" key="14">
    <source>
        <dbReference type="Pfam" id="PF09211"/>
    </source>
</evidence>
<dbReference type="Proteomes" id="UP001297422">
    <property type="component" value="Unassembled WGS sequence"/>
</dbReference>
<dbReference type="Proteomes" id="UP000260808">
    <property type="component" value="Unassembled WGS sequence"/>
</dbReference>
<dbReference type="SUPFAM" id="SSF69189">
    <property type="entry name" value="Penicillin-binding protein associated domain"/>
    <property type="match status" value="1"/>
</dbReference>
<dbReference type="EMBL" id="JAAIRM010000007">
    <property type="protein sequence ID" value="NSI18857.1"/>
    <property type="molecule type" value="Genomic_DNA"/>
</dbReference>
<dbReference type="InterPro" id="IPR000871">
    <property type="entry name" value="Beta-lactam_class-A"/>
</dbReference>
<evidence type="ECO:0000313" key="22">
    <source>
        <dbReference type="EMBL" id="NSI63985.1"/>
    </source>
</evidence>
<keyword evidence="11" id="KW-0472">Membrane</keyword>
<dbReference type="RefSeq" id="WP_023923688.1">
    <property type="nucleotide sequence ID" value="NZ_AP031446.1"/>
</dbReference>
<dbReference type="GO" id="GO:0030655">
    <property type="term" value="P:beta-lactam antibiotic catabolic process"/>
    <property type="evidence" value="ECO:0007669"/>
    <property type="project" value="InterPro"/>
</dbReference>
<dbReference type="GO" id="GO:0006508">
    <property type="term" value="P:proteolysis"/>
    <property type="evidence" value="ECO:0007669"/>
    <property type="project" value="InterPro"/>
</dbReference>
<evidence type="ECO:0000313" key="15">
    <source>
        <dbReference type="EMBL" id="MCB5494586.1"/>
    </source>
</evidence>
<evidence type="ECO:0000256" key="6">
    <source>
        <dbReference type="ARBA" id="ARBA00022984"/>
    </source>
</evidence>
<evidence type="ECO:0000313" key="16">
    <source>
        <dbReference type="EMBL" id="MCB5617611.1"/>
    </source>
</evidence>
<dbReference type="EMBL" id="JAPZED010000001">
    <property type="protein sequence ID" value="MCZ7692734.1"/>
    <property type="molecule type" value="Genomic_DNA"/>
</dbReference>
<dbReference type="Proteomes" id="UP001296581">
    <property type="component" value="Unassembled WGS sequence"/>
</dbReference>
<evidence type="ECO:0000313" key="33">
    <source>
        <dbReference type="Proteomes" id="UP000283981"/>
    </source>
</evidence>
<dbReference type="Pfam" id="PF00768">
    <property type="entry name" value="Peptidase_S11"/>
    <property type="match status" value="1"/>
</dbReference>
<dbReference type="EMBL" id="JAAIRV010000002">
    <property type="protein sequence ID" value="NSI57139.1"/>
    <property type="molecule type" value="Genomic_DNA"/>
</dbReference>
<keyword evidence="23" id="KW-0121">Carboxypeptidase</keyword>
<feature type="active site" evidence="8">
    <location>
        <position position="140"/>
    </location>
</feature>
<reference evidence="19" key="6">
    <citation type="submission" date="2022-12" db="EMBL/GenBank/DDBJ databases">
        <title>Genome of R. gnavus strain RSHDN_120.</title>
        <authorList>
            <person name="Abdugheni R."/>
        </authorList>
    </citation>
    <scope>NUCLEOTIDE SEQUENCE</scope>
    <source>
        <strain evidence="19">RSHDN_120</strain>
    </source>
</reference>
<evidence type="ECO:0000313" key="23">
    <source>
        <dbReference type="EMBL" id="PLT73670.1"/>
    </source>
</evidence>
<evidence type="ECO:0000256" key="9">
    <source>
        <dbReference type="PIRSR" id="PIRSR618044-2"/>
    </source>
</evidence>
<reference evidence="20" key="4">
    <citation type="submission" date="2020-02" db="EMBL/GenBank/DDBJ databases">
        <authorList>
            <person name="Littmann E."/>
            <person name="Sorbara M."/>
        </authorList>
    </citation>
    <scope>NUCLEOTIDE SEQUENCE</scope>
    <source>
        <strain evidence="22">MSK.11.9</strain>
        <strain evidence="21">MSK.15.32</strain>
        <strain evidence="20">MSK.22.53</strain>
    </source>
</reference>
<evidence type="ECO:0000256" key="4">
    <source>
        <dbReference type="ARBA" id="ARBA00022801"/>
    </source>
</evidence>
<dbReference type="Proteomes" id="UP000286137">
    <property type="component" value="Unassembled WGS sequence"/>
</dbReference>
<keyword evidence="7" id="KW-0961">Cell wall biogenesis/degradation</keyword>
<comment type="similarity">
    <text evidence="2 10">Belongs to the peptidase S11 family.</text>
</comment>
<dbReference type="InterPro" id="IPR015956">
    <property type="entry name" value="Peniciliin-bd_prot_C_sf"/>
</dbReference>
<dbReference type="Proteomes" id="UP000283992">
    <property type="component" value="Unassembled WGS sequence"/>
</dbReference>
<evidence type="ECO:0000256" key="2">
    <source>
        <dbReference type="ARBA" id="ARBA00007164"/>
    </source>
</evidence>
<dbReference type="GO" id="GO:0071555">
    <property type="term" value="P:cell wall organization"/>
    <property type="evidence" value="ECO:0007669"/>
    <property type="project" value="UniProtKB-KW"/>
</dbReference>
<keyword evidence="6" id="KW-0573">Peptidoglycan synthesis</keyword>
<evidence type="ECO:0000313" key="24">
    <source>
        <dbReference type="EMBL" id="RGM24872.1"/>
    </source>
</evidence>
<dbReference type="Gene3D" id="3.40.710.10">
    <property type="entry name" value="DD-peptidase/beta-lactamase superfamily"/>
    <property type="match status" value="1"/>
</dbReference>
<dbReference type="Proteomes" id="UP001296580">
    <property type="component" value="Unassembled WGS sequence"/>
</dbReference>
<keyword evidence="11" id="KW-0812">Transmembrane</keyword>
<reference evidence="20" key="3">
    <citation type="journal article" date="2020" name="Cell Host Microbe">
        <title>Functional and Genomic Variation between Human-Derived Isolates of Lachnospiraceae Reveals Inter- and Intra-Species Diversity.</title>
        <authorList>
            <person name="Sorbara M.T."/>
            <person name="Littmann E.R."/>
            <person name="Fontana E."/>
            <person name="Moody T.U."/>
            <person name="Kohout C.E."/>
            <person name="Gjonbalaj M."/>
            <person name="Eaton V."/>
            <person name="Seok R."/>
            <person name="Leiner I.M."/>
            <person name="Pamer E.G."/>
        </authorList>
    </citation>
    <scope>NUCLEOTIDE SEQUENCE</scope>
    <source>
        <strain evidence="22">MSK.11.9</strain>
        <strain evidence="21">MSK.15.32</strain>
        <strain evidence="20">MSK.22.53</strain>
    </source>
</reference>
<dbReference type="EMBL" id="JAJBNC010000020">
    <property type="protein sequence ID" value="MCB5494586.1"/>
    <property type="molecule type" value="Genomic_DNA"/>
</dbReference>
<evidence type="ECO:0000313" key="31">
    <source>
        <dbReference type="Proteomes" id="UP000260808"/>
    </source>
</evidence>
<dbReference type="EMBL" id="QRLN01000006">
    <property type="protein sequence ID" value="RHJ14066.1"/>
    <property type="molecule type" value="Genomic_DNA"/>
</dbReference>
<reference evidence="18" key="8">
    <citation type="submission" date="2023-01" db="EMBL/GenBank/DDBJ databases">
        <title>Human gut microbiome strain richness.</title>
        <authorList>
            <person name="Chen-Liaw A."/>
        </authorList>
    </citation>
    <scope>NUCLEOTIDE SEQUENCE</scope>
    <source>
        <strain evidence="18">1001217st1_A9_1001217B_191108</strain>
    </source>
</reference>
<dbReference type="GO" id="GO:0009002">
    <property type="term" value="F:serine-type D-Ala-D-Ala carboxypeptidase activity"/>
    <property type="evidence" value="ECO:0007669"/>
    <property type="project" value="InterPro"/>
</dbReference>
<feature type="domain" description="Penicillin-binding protein 4 C-terminal" evidence="14">
    <location>
        <begin position="323"/>
        <end position="382"/>
    </location>
</feature>
<evidence type="ECO:0000313" key="21">
    <source>
        <dbReference type="EMBL" id="NSI57139.1"/>
    </source>
</evidence>
<dbReference type="EMBL" id="QRIA01000007">
    <property type="protein sequence ID" value="RHG19479.1"/>
    <property type="molecule type" value="Genomic_DNA"/>
</dbReference>
<dbReference type="SUPFAM" id="SSF56601">
    <property type="entry name" value="beta-lactamase/transpeptidase-like"/>
    <property type="match status" value="1"/>
</dbReference>
<dbReference type="PANTHER" id="PTHR35333:SF4">
    <property type="entry name" value="SLR0121 PROTEIN"/>
    <property type="match status" value="1"/>
</dbReference>
<reference evidence="17" key="7">
    <citation type="submission" date="2022-12" db="EMBL/GenBank/DDBJ databases">
        <title>Genome of R. gnavus strain RSHDN_123.</title>
        <authorList>
            <person name="Abdugheni R."/>
        </authorList>
    </citation>
    <scope>NUCLEOTIDE SEQUENCE</scope>
    <source>
        <strain evidence="17">RSHDN_123</strain>
    </source>
</reference>
<keyword evidence="23" id="KW-0645">Protease</keyword>
<dbReference type="InterPro" id="IPR001967">
    <property type="entry name" value="Peptidase_S11_N"/>
</dbReference>
<evidence type="ECO:0000313" key="20">
    <source>
        <dbReference type="EMBL" id="NSI18857.1"/>
    </source>
</evidence>
<feature type="active site" description="Acyl-ester intermediate" evidence="8">
    <location>
        <position position="76"/>
    </location>
</feature>
<evidence type="ECO:0000256" key="3">
    <source>
        <dbReference type="ARBA" id="ARBA00022729"/>
    </source>
</evidence>
<dbReference type="EMBL" id="JAQMLR010000003">
    <property type="protein sequence ID" value="MDB8738020.1"/>
    <property type="molecule type" value="Genomic_DNA"/>
</dbReference>
<dbReference type="Proteomes" id="UP000283981">
    <property type="component" value="Unassembled WGS sequence"/>
</dbReference>
<dbReference type="Proteomes" id="UP001148455">
    <property type="component" value="Unassembled WGS sequence"/>
</dbReference>
<proteinExistence type="inferred from homology"/>
<dbReference type="AlphaFoldDB" id="A0A2N5NT64"/>
<keyword evidence="5" id="KW-0133">Cell shape</keyword>
<dbReference type="InterPro" id="IPR015294">
    <property type="entry name" value="Pen-bd_prot4_C_dom"/>
</dbReference>
<evidence type="ECO:0000256" key="10">
    <source>
        <dbReference type="RuleBase" id="RU004016"/>
    </source>
</evidence>
<name>A0A2N5NT64_MEDGN</name>
<dbReference type="Proteomes" id="UP000234891">
    <property type="component" value="Unassembled WGS sequence"/>
</dbReference>
<dbReference type="InterPro" id="IPR037091">
    <property type="entry name" value="Pen-bd_prot4_C_dom_sf"/>
</dbReference>
<evidence type="ECO:0000256" key="11">
    <source>
        <dbReference type="SAM" id="Phobius"/>
    </source>
</evidence>
<dbReference type="GO" id="GO:0046677">
    <property type="term" value="P:response to antibiotic"/>
    <property type="evidence" value="ECO:0007669"/>
    <property type="project" value="InterPro"/>
</dbReference>
<dbReference type="Proteomes" id="UP001149331">
    <property type="component" value="Unassembled WGS sequence"/>
</dbReference>